<dbReference type="PANTHER" id="PTHR23232:SF142">
    <property type="entry name" value="GASTRULA ZINC FINGER PROTEIN XLCGF57.1-LIKE-RELATED"/>
    <property type="match status" value="1"/>
</dbReference>
<dbReference type="InterPro" id="IPR001909">
    <property type="entry name" value="KRAB"/>
</dbReference>
<dbReference type="PANTHER" id="PTHR23232">
    <property type="entry name" value="KRAB DOMAIN C2H2 ZINC FINGER"/>
    <property type="match status" value="1"/>
</dbReference>
<proteinExistence type="predicted"/>
<dbReference type="Gene3D" id="6.10.140.140">
    <property type="match status" value="1"/>
</dbReference>
<dbReference type="InterPro" id="IPR036051">
    <property type="entry name" value="KRAB_dom_sf"/>
</dbReference>
<dbReference type="GO" id="GO:0006355">
    <property type="term" value="P:regulation of DNA-templated transcription"/>
    <property type="evidence" value="ECO:0007669"/>
    <property type="project" value="InterPro"/>
</dbReference>
<organism evidence="3 4">
    <name type="scientific">Notechis scutatus</name>
    <name type="common">mainland tiger snake</name>
    <dbReference type="NCBI Taxonomy" id="8663"/>
    <lineage>
        <taxon>Eukaryota</taxon>
        <taxon>Metazoa</taxon>
        <taxon>Chordata</taxon>
        <taxon>Craniata</taxon>
        <taxon>Vertebrata</taxon>
        <taxon>Euteleostomi</taxon>
        <taxon>Lepidosauria</taxon>
        <taxon>Squamata</taxon>
        <taxon>Bifurcata</taxon>
        <taxon>Unidentata</taxon>
        <taxon>Episquamata</taxon>
        <taxon>Toxicofera</taxon>
        <taxon>Serpentes</taxon>
        <taxon>Colubroidea</taxon>
        <taxon>Elapidae</taxon>
        <taxon>Hydrophiinae</taxon>
        <taxon>Notechis</taxon>
    </lineage>
</organism>
<evidence type="ECO:0000313" key="3">
    <source>
        <dbReference type="Proteomes" id="UP000504612"/>
    </source>
</evidence>
<feature type="region of interest" description="Disordered" evidence="1">
    <location>
        <begin position="1"/>
        <end position="20"/>
    </location>
</feature>
<dbReference type="SUPFAM" id="SSF109640">
    <property type="entry name" value="KRAB domain (Kruppel-associated box)"/>
    <property type="match status" value="1"/>
</dbReference>
<name>A0A6J1W8Z3_9SAUR</name>
<gene>
    <name evidence="4" type="primary">LOC113430684</name>
</gene>
<reference evidence="4" key="1">
    <citation type="submission" date="2025-08" db="UniProtKB">
        <authorList>
            <consortium name="RefSeq"/>
        </authorList>
    </citation>
    <scope>IDENTIFICATION</scope>
</reference>
<accession>A0A6J1W8Z3</accession>
<dbReference type="GeneID" id="113430684"/>
<dbReference type="AlphaFoldDB" id="A0A6J1W8Z3"/>
<dbReference type="RefSeq" id="XP_026548889.1">
    <property type="nucleotide sequence ID" value="XM_026693104.1"/>
</dbReference>
<feature type="domain" description="KRAB" evidence="2">
    <location>
        <begin position="62"/>
        <end position="150"/>
    </location>
</feature>
<dbReference type="PROSITE" id="PS50805">
    <property type="entry name" value="KRAB"/>
    <property type="match status" value="1"/>
</dbReference>
<dbReference type="SMART" id="SM00349">
    <property type="entry name" value="KRAB"/>
    <property type="match status" value="1"/>
</dbReference>
<evidence type="ECO:0000256" key="1">
    <source>
        <dbReference type="SAM" id="MobiDB-lite"/>
    </source>
</evidence>
<keyword evidence="3" id="KW-1185">Reference proteome</keyword>
<evidence type="ECO:0000313" key="4">
    <source>
        <dbReference type="RefSeq" id="XP_026548889.1"/>
    </source>
</evidence>
<feature type="region of interest" description="Disordered" evidence="1">
    <location>
        <begin position="26"/>
        <end position="50"/>
    </location>
</feature>
<dbReference type="InterPro" id="IPR050169">
    <property type="entry name" value="Krueppel_C2H2_ZnF"/>
</dbReference>
<dbReference type="KEGG" id="nss:113430684"/>
<sequence>MEIRDPKRWRHPSSSSPEMFFRRISQDDLNQDTTKGKNSRNFTVPDGGTETMVETPIQEGLVSFKEVAVYFSEEEWSQLDPDQKALHWEVMLENYSSVASLGKGLSYSPVRDFRKPFCSWIPLAVSYFRKSQIDVISGEEAGRNTPFSCS</sequence>
<dbReference type="CDD" id="cd07765">
    <property type="entry name" value="KRAB_A-box"/>
    <property type="match status" value="1"/>
</dbReference>
<dbReference type="Pfam" id="PF01352">
    <property type="entry name" value="KRAB"/>
    <property type="match status" value="1"/>
</dbReference>
<protein>
    <submittedName>
        <fullName evidence="4">Zinc finger protein 69 homolog</fullName>
    </submittedName>
</protein>
<evidence type="ECO:0000259" key="2">
    <source>
        <dbReference type="PROSITE" id="PS50805"/>
    </source>
</evidence>
<dbReference type="Proteomes" id="UP000504612">
    <property type="component" value="Unplaced"/>
</dbReference>